<dbReference type="EMBL" id="JAHXZJ010000001">
    <property type="protein sequence ID" value="KAH0566605.1"/>
    <property type="molecule type" value="Genomic_DNA"/>
</dbReference>
<accession>A0AAV7J1T4</accession>
<dbReference type="AlphaFoldDB" id="A0AAV7J1T4"/>
<evidence type="ECO:0000313" key="1">
    <source>
        <dbReference type="EMBL" id="KAH0566605.1"/>
    </source>
</evidence>
<sequence>MIGWCPLQKLNAEWCPLQIEDWRSRDGCKHDLTGPAGEEVLLELMLARWMTVCFCGLIEDMRALYTAWVCPHFLLPPVWAQAGPCAALGASTKGRSWENIWHKEECIGTRPTTLYSSLLGDIKTDNVHVQLA</sequence>
<protein>
    <submittedName>
        <fullName evidence="1">Uncharacterized protein</fullName>
    </submittedName>
</protein>
<proteinExistence type="predicted"/>
<reference evidence="1 2" key="1">
    <citation type="journal article" date="2021" name="J. Hered.">
        <title>A chromosome-level genome assembly of the parasitoid wasp, Cotesia glomerata (Hymenoptera: Braconidae).</title>
        <authorList>
            <person name="Pinto B.J."/>
            <person name="Weis J.J."/>
            <person name="Gamble T."/>
            <person name="Ode P.J."/>
            <person name="Paul R."/>
            <person name="Zaspel J.M."/>
        </authorList>
    </citation>
    <scope>NUCLEOTIDE SEQUENCE [LARGE SCALE GENOMIC DNA]</scope>
    <source>
        <strain evidence="1">CgM1</strain>
    </source>
</reference>
<comment type="caution">
    <text evidence="1">The sequence shown here is derived from an EMBL/GenBank/DDBJ whole genome shotgun (WGS) entry which is preliminary data.</text>
</comment>
<name>A0AAV7J1T4_COTGL</name>
<evidence type="ECO:0000313" key="2">
    <source>
        <dbReference type="Proteomes" id="UP000826195"/>
    </source>
</evidence>
<gene>
    <name evidence="1" type="ORF">KQX54_002337</name>
</gene>
<dbReference type="Proteomes" id="UP000826195">
    <property type="component" value="Unassembled WGS sequence"/>
</dbReference>
<organism evidence="1 2">
    <name type="scientific">Cotesia glomerata</name>
    <name type="common">Lepidopteran parasitic wasp</name>
    <name type="synonym">Apanteles glomeratus</name>
    <dbReference type="NCBI Taxonomy" id="32391"/>
    <lineage>
        <taxon>Eukaryota</taxon>
        <taxon>Metazoa</taxon>
        <taxon>Ecdysozoa</taxon>
        <taxon>Arthropoda</taxon>
        <taxon>Hexapoda</taxon>
        <taxon>Insecta</taxon>
        <taxon>Pterygota</taxon>
        <taxon>Neoptera</taxon>
        <taxon>Endopterygota</taxon>
        <taxon>Hymenoptera</taxon>
        <taxon>Apocrita</taxon>
        <taxon>Ichneumonoidea</taxon>
        <taxon>Braconidae</taxon>
        <taxon>Microgastrinae</taxon>
        <taxon>Cotesia</taxon>
    </lineage>
</organism>
<keyword evidence="2" id="KW-1185">Reference proteome</keyword>